<dbReference type="Gene3D" id="1.10.287.3510">
    <property type="match status" value="1"/>
</dbReference>
<evidence type="ECO:0000256" key="2">
    <source>
        <dbReference type="ARBA" id="ARBA00010519"/>
    </source>
</evidence>
<comment type="subunit">
    <text evidence="10">NDH is composed of at least 16 different subunits, 5 of which are encoded in the nucleus.</text>
</comment>
<dbReference type="PANTHER" id="PTHR11434">
    <property type="entry name" value="NADH-UBIQUINONE OXIDOREDUCTASE SUBUNIT ND4L"/>
    <property type="match status" value="1"/>
</dbReference>
<dbReference type="NCBIfam" id="NF004321">
    <property type="entry name" value="PRK05715.1-3"/>
    <property type="match status" value="1"/>
</dbReference>
<evidence type="ECO:0000256" key="4">
    <source>
        <dbReference type="ARBA" id="ARBA00022692"/>
    </source>
</evidence>
<comment type="catalytic activity">
    <reaction evidence="10">
        <text>a plastoquinone + NADH + (n+1) H(+)(in) = a plastoquinol + NAD(+) + n H(+)(out)</text>
        <dbReference type="Rhea" id="RHEA:42608"/>
        <dbReference type="Rhea" id="RHEA-COMP:9561"/>
        <dbReference type="Rhea" id="RHEA-COMP:9562"/>
        <dbReference type="ChEBI" id="CHEBI:15378"/>
        <dbReference type="ChEBI" id="CHEBI:17757"/>
        <dbReference type="ChEBI" id="CHEBI:57540"/>
        <dbReference type="ChEBI" id="CHEBI:57945"/>
        <dbReference type="ChEBI" id="CHEBI:62192"/>
    </reaction>
</comment>
<dbReference type="GO" id="GO:0016655">
    <property type="term" value="F:oxidoreductase activity, acting on NAD(P)H, quinone or similar compound as acceptor"/>
    <property type="evidence" value="ECO:0007669"/>
    <property type="project" value="UniProtKB-UniRule"/>
</dbReference>
<dbReference type="NCBIfam" id="NF004320">
    <property type="entry name" value="PRK05715.1-2"/>
    <property type="match status" value="1"/>
</dbReference>
<dbReference type="GO" id="GO:0048038">
    <property type="term" value="F:quinone binding"/>
    <property type="evidence" value="ECO:0007669"/>
    <property type="project" value="UniProtKB-KW"/>
</dbReference>
<protein>
    <recommendedName>
        <fullName evidence="10">NAD(P)H-quinone oxidoreductase subunit 4L, chloroplastic</fullName>
        <ecNumber evidence="10">7.1.1.-</ecNumber>
    </recommendedName>
    <alternativeName>
        <fullName evidence="10">NAD(P)H dehydrogenase subunit 4L</fullName>
    </alternativeName>
    <alternativeName>
        <fullName evidence="10">NADH-plastoquinone oxidoreductase subunit 4L</fullName>
    </alternativeName>
</protein>
<accession>A0A088CKB5</accession>
<keyword evidence="8 10" id="KW-1133">Transmembrane helix</keyword>
<keyword evidence="10" id="KW-1278">Translocase</keyword>
<evidence type="ECO:0000313" key="11">
    <source>
        <dbReference type="EMBL" id="AID67679.1"/>
    </source>
</evidence>
<dbReference type="AlphaFoldDB" id="A0A088CKB5"/>
<evidence type="ECO:0000256" key="3">
    <source>
        <dbReference type="ARBA" id="ARBA00022448"/>
    </source>
</evidence>
<keyword evidence="3 10" id="KW-0813">Transport</keyword>
<evidence type="ECO:0000256" key="1">
    <source>
        <dbReference type="ARBA" id="ARBA00004141"/>
    </source>
</evidence>
<dbReference type="GO" id="GO:0042773">
    <property type="term" value="P:ATP synthesis coupled electron transport"/>
    <property type="evidence" value="ECO:0007669"/>
    <property type="project" value="InterPro"/>
</dbReference>
<keyword evidence="9 10" id="KW-0472">Membrane</keyword>
<dbReference type="InterPro" id="IPR001133">
    <property type="entry name" value="NADH_UbQ_OxRdtase_chain4L/K"/>
</dbReference>
<dbReference type="HAMAP" id="MF_01456">
    <property type="entry name" value="NDH1_NuoK"/>
    <property type="match status" value="1"/>
</dbReference>
<feature type="transmembrane region" description="Helical" evidence="10">
    <location>
        <begin position="30"/>
        <end position="49"/>
    </location>
</feature>
<evidence type="ECO:0000256" key="7">
    <source>
        <dbReference type="ARBA" id="ARBA00022957"/>
    </source>
</evidence>
<dbReference type="NCBIfam" id="NF004322">
    <property type="entry name" value="PRK05715.1-4"/>
    <property type="match status" value="1"/>
</dbReference>
<organism evidence="11">
    <name type="scientific">Nephroselmis astigmatica</name>
    <dbReference type="NCBI Taxonomy" id="259378"/>
    <lineage>
        <taxon>Eukaryota</taxon>
        <taxon>Viridiplantae</taxon>
        <taxon>Chlorophyta</taxon>
        <taxon>Nephroselmidophyceae</taxon>
        <taxon>Nephroselmidales</taxon>
        <taxon>Nephroselmidaceae</taxon>
        <taxon>Nephroselmis</taxon>
    </lineage>
</organism>
<comment type="catalytic activity">
    <reaction evidence="10">
        <text>a plastoquinone + NADPH + (n+1) H(+)(in) = a plastoquinol + NADP(+) + n H(+)(out)</text>
        <dbReference type="Rhea" id="RHEA:42612"/>
        <dbReference type="Rhea" id="RHEA-COMP:9561"/>
        <dbReference type="Rhea" id="RHEA-COMP:9562"/>
        <dbReference type="ChEBI" id="CHEBI:15378"/>
        <dbReference type="ChEBI" id="CHEBI:17757"/>
        <dbReference type="ChEBI" id="CHEBI:57783"/>
        <dbReference type="ChEBI" id="CHEBI:58349"/>
        <dbReference type="ChEBI" id="CHEBI:62192"/>
    </reaction>
</comment>
<dbReference type="PANTHER" id="PTHR11434:SF16">
    <property type="entry name" value="NADH-UBIQUINONE OXIDOREDUCTASE CHAIN 4L"/>
    <property type="match status" value="1"/>
</dbReference>
<keyword evidence="6 10" id="KW-0521">NADP</keyword>
<keyword evidence="5 10" id="KW-0874">Quinone</keyword>
<evidence type="ECO:0000256" key="5">
    <source>
        <dbReference type="ARBA" id="ARBA00022719"/>
    </source>
</evidence>
<dbReference type="EC" id="7.1.1.-" evidence="10"/>
<dbReference type="GO" id="GO:0019684">
    <property type="term" value="P:photosynthesis, light reaction"/>
    <property type="evidence" value="ECO:0007669"/>
    <property type="project" value="UniProtKB-UniRule"/>
</dbReference>
<gene>
    <name evidence="10 11" type="primary">ndhE</name>
</gene>
<dbReference type="InterPro" id="IPR039428">
    <property type="entry name" value="NUOK/Mnh_C1-like"/>
</dbReference>
<dbReference type="NCBIfam" id="NF004323">
    <property type="entry name" value="PRK05715.1-5"/>
    <property type="match status" value="1"/>
</dbReference>
<dbReference type="RefSeq" id="YP_009057896.1">
    <property type="nucleotide sequence ID" value="NC_024829.1"/>
</dbReference>
<keyword evidence="10" id="KW-0793">Thylakoid</keyword>
<comment type="similarity">
    <text evidence="2 10">Belongs to the complex I subunit 4L family.</text>
</comment>
<dbReference type="FunFam" id="1.10.287.3510:FF:000001">
    <property type="entry name" value="NADH-quinone oxidoreductase subunit K"/>
    <property type="match status" value="1"/>
</dbReference>
<evidence type="ECO:0000256" key="6">
    <source>
        <dbReference type="ARBA" id="ARBA00022857"/>
    </source>
</evidence>
<evidence type="ECO:0000256" key="10">
    <source>
        <dbReference type="HAMAP-Rule" id="MF_01456"/>
    </source>
</evidence>
<keyword evidence="11" id="KW-0150">Chloroplast</keyword>
<keyword evidence="4 10" id="KW-0812">Transmembrane</keyword>
<name>A0A088CKB5_9CHLO</name>
<sequence length="101" mass="11186">MILSNCLLLAACLFIIGLYGLLTSQNVIRIFMSIELLFNAVNLNFVAFSSFLDSYEIQGQVFAIFVITIAAAEAAIGLAIILSIYRTKESVDIDSFNLLKW</sequence>
<comment type="function">
    <text evidence="10">NDH shuttles electrons from NAD(P)H:plastoquinone, via FMN and iron-sulfur (Fe-S) centers, to quinones in the photosynthetic chain and possibly in a chloroplast respiratory chain. The immediate electron acceptor for the enzyme in this species is believed to be plastoquinone. Couples the redox reaction to proton translocation, and thus conserves the redox energy in a proton gradient.</text>
</comment>
<dbReference type="GO" id="GO:0009535">
    <property type="term" value="C:chloroplast thylakoid membrane"/>
    <property type="evidence" value="ECO:0007669"/>
    <property type="project" value="UniProtKB-SubCell"/>
</dbReference>
<dbReference type="Pfam" id="PF00420">
    <property type="entry name" value="Oxidored_q2"/>
    <property type="match status" value="1"/>
</dbReference>
<feature type="transmembrane region" description="Helical" evidence="10">
    <location>
        <begin position="61"/>
        <end position="85"/>
    </location>
</feature>
<geneLocation type="chloroplast" evidence="11"/>
<comment type="caution">
    <text evidence="10">Lacks conserved residue(s) required for the propagation of feature annotation.</text>
</comment>
<reference evidence="11" key="1">
    <citation type="journal article" date="2014" name="BMC Genomics">
        <title>Six newly sequenced chloroplast genomes from prasinophyte green algae provide insights into the relationships among prasinophyte lineages and the diversity of streamlined genome architecture in picoplanktonic species.</title>
        <authorList>
            <person name="Lemieux C."/>
            <person name="Otis C."/>
            <person name="Turmel M."/>
        </authorList>
    </citation>
    <scope>NUCLEOTIDE SEQUENCE</scope>
</reference>
<keyword evidence="7 10" id="KW-0618">Plastoquinone</keyword>
<dbReference type="GO" id="GO:0030964">
    <property type="term" value="C:NADH dehydrogenase complex"/>
    <property type="evidence" value="ECO:0007669"/>
    <property type="project" value="TreeGrafter"/>
</dbReference>
<keyword evidence="10" id="KW-0520">NAD</keyword>
<evidence type="ECO:0000256" key="9">
    <source>
        <dbReference type="ARBA" id="ARBA00023136"/>
    </source>
</evidence>
<evidence type="ECO:0000256" key="8">
    <source>
        <dbReference type="ARBA" id="ARBA00022989"/>
    </source>
</evidence>
<dbReference type="EMBL" id="KJ746600">
    <property type="protein sequence ID" value="AID67679.1"/>
    <property type="molecule type" value="Genomic_DNA"/>
</dbReference>
<comment type="subcellular location">
    <subcellularLocation>
        <location evidence="1">Membrane</location>
        <topology evidence="1">Multi-pass membrane protein</topology>
    </subcellularLocation>
    <subcellularLocation>
        <location evidence="10">Plastid</location>
        <location evidence="10">Chloroplast thylakoid membrane</location>
        <topology evidence="10">Multi-pass membrane protein</topology>
    </subcellularLocation>
</comment>
<proteinExistence type="inferred from homology"/>
<dbReference type="GeneID" id="20356193"/>
<keyword evidence="11" id="KW-0934">Plastid</keyword>